<evidence type="ECO:0000259" key="1">
    <source>
        <dbReference type="Pfam" id="PF11706"/>
    </source>
</evidence>
<name>A0ABS4W902_9MICC</name>
<evidence type="ECO:0000313" key="2">
    <source>
        <dbReference type="EMBL" id="MBP2372680.1"/>
    </source>
</evidence>
<dbReference type="PANTHER" id="PTHR35525:SF3">
    <property type="entry name" value="BLL6575 PROTEIN"/>
    <property type="match status" value="1"/>
</dbReference>
<comment type="caution">
    <text evidence="2">The sequence shown here is derived from an EMBL/GenBank/DDBJ whole genome shotgun (WGS) entry which is preliminary data.</text>
</comment>
<dbReference type="PANTHER" id="PTHR35525">
    <property type="entry name" value="BLL6575 PROTEIN"/>
    <property type="match status" value="1"/>
</dbReference>
<dbReference type="InterPro" id="IPR023286">
    <property type="entry name" value="ABATE_dom_sf"/>
</dbReference>
<sequence length="196" mass="20962">MSRIPFPTAPGADDHPSLALVNSAVTLPGGHEADELGSPAEATAWLVGHRLVPAETTLLAYCQGQLTTLRGNLRAIFTARVAGTAPEPEAVEGVNRALVKVPSALLLHFDDDSGLHRVPRHPVTQLVEHAMAQIAEDAAALLTGGQAGMVAQCESEPCDRFFLRTHARRCWCSTRCGDRVRAARAYARKLERAQAG</sequence>
<dbReference type="InterPro" id="IPR010852">
    <property type="entry name" value="ABATE"/>
</dbReference>
<accession>A0ABS4W902</accession>
<dbReference type="InterPro" id="IPR021005">
    <property type="entry name" value="Znf_CGNR"/>
</dbReference>
<protein>
    <submittedName>
        <fullName evidence="2">RNA-binding Zn ribbon-like protein</fullName>
    </submittedName>
</protein>
<reference evidence="2 3" key="1">
    <citation type="submission" date="2021-03" db="EMBL/GenBank/DDBJ databases">
        <title>Sequencing the genomes of 1000 actinobacteria strains.</title>
        <authorList>
            <person name="Klenk H.-P."/>
        </authorList>
    </citation>
    <scope>NUCLEOTIDE SEQUENCE [LARGE SCALE GENOMIC DNA]</scope>
    <source>
        <strain evidence="2 3">DSM 15454</strain>
    </source>
</reference>
<dbReference type="Pfam" id="PF11706">
    <property type="entry name" value="zf-CGNR"/>
    <property type="match status" value="1"/>
</dbReference>
<dbReference type="Proteomes" id="UP000766570">
    <property type="component" value="Unassembled WGS sequence"/>
</dbReference>
<gene>
    <name evidence="2" type="ORF">JOF46_000592</name>
</gene>
<feature type="domain" description="Zinc finger CGNR" evidence="1">
    <location>
        <begin position="150"/>
        <end position="189"/>
    </location>
</feature>
<evidence type="ECO:0000313" key="3">
    <source>
        <dbReference type="Proteomes" id="UP000766570"/>
    </source>
</evidence>
<dbReference type="Pfam" id="PF07336">
    <property type="entry name" value="ABATE"/>
    <property type="match status" value="1"/>
</dbReference>
<dbReference type="Gene3D" id="1.10.3300.10">
    <property type="entry name" value="Jann2411-like domain"/>
    <property type="match status" value="1"/>
</dbReference>
<dbReference type="EMBL" id="JAGIOE010000001">
    <property type="protein sequence ID" value="MBP2372680.1"/>
    <property type="molecule type" value="Genomic_DNA"/>
</dbReference>
<keyword evidence="3" id="KW-1185">Reference proteome</keyword>
<organism evidence="2 3">
    <name type="scientific">Paeniglutamicibacter psychrophenolicus</name>
    <dbReference type="NCBI Taxonomy" id="257454"/>
    <lineage>
        <taxon>Bacteria</taxon>
        <taxon>Bacillati</taxon>
        <taxon>Actinomycetota</taxon>
        <taxon>Actinomycetes</taxon>
        <taxon>Micrococcales</taxon>
        <taxon>Micrococcaceae</taxon>
        <taxon>Paeniglutamicibacter</taxon>
    </lineage>
</organism>
<dbReference type="SUPFAM" id="SSF160904">
    <property type="entry name" value="Jann2411-like"/>
    <property type="match status" value="1"/>
</dbReference>
<proteinExistence type="predicted"/>